<dbReference type="Proteomes" id="UP000187464">
    <property type="component" value="Chromosome I"/>
</dbReference>
<dbReference type="EMBL" id="LT605205">
    <property type="protein sequence ID" value="SCD21643.1"/>
    <property type="molecule type" value="Genomic_DNA"/>
</dbReference>
<dbReference type="STRING" id="1642647.PSM36_2848"/>
<reference evidence="2" key="1">
    <citation type="submission" date="2016-08" db="EMBL/GenBank/DDBJ databases">
        <authorList>
            <person name="Wibberg D."/>
        </authorList>
    </citation>
    <scope>NUCLEOTIDE SEQUENCE [LARGE SCALE GENOMIC DNA]</scope>
</reference>
<keyword evidence="2" id="KW-1185">Reference proteome</keyword>
<dbReference type="KEGG" id="psac:PSM36_2848"/>
<organism evidence="1 2">
    <name type="scientific">Proteiniphilum saccharofermentans</name>
    <dbReference type="NCBI Taxonomy" id="1642647"/>
    <lineage>
        <taxon>Bacteria</taxon>
        <taxon>Pseudomonadati</taxon>
        <taxon>Bacteroidota</taxon>
        <taxon>Bacteroidia</taxon>
        <taxon>Bacteroidales</taxon>
        <taxon>Dysgonomonadaceae</taxon>
        <taxon>Proteiniphilum</taxon>
    </lineage>
</organism>
<protein>
    <submittedName>
        <fullName evidence="1">Uncharacterized protein</fullName>
    </submittedName>
</protein>
<sequence>MGIIKPDSITQEAKQVASFTYLQEYRLKSNIKNL</sequence>
<dbReference type="AlphaFoldDB" id="A0A1R3SZP5"/>
<gene>
    <name evidence="1" type="ORF">PSM36_2848</name>
</gene>
<name>A0A1R3SZP5_9BACT</name>
<evidence type="ECO:0000313" key="2">
    <source>
        <dbReference type="Proteomes" id="UP000187464"/>
    </source>
</evidence>
<proteinExistence type="predicted"/>
<evidence type="ECO:0000313" key="1">
    <source>
        <dbReference type="EMBL" id="SCD21643.1"/>
    </source>
</evidence>
<accession>A0A1R3SZP5</accession>